<evidence type="ECO:0000313" key="3">
    <source>
        <dbReference type="EnsemblPlants" id="TraesCS4A02G045100.1"/>
    </source>
</evidence>
<dbReference type="Gramene" id="TraesCS4A03G0087700.1">
    <property type="protein sequence ID" value="TraesCS4A03G0087700.1.CDS"/>
    <property type="gene ID" value="TraesCS4A03G0087700"/>
</dbReference>
<dbReference type="Gramene" id="TraesPARA_EIv1.0_1297480.1">
    <property type="protein sequence ID" value="TraesPARA_EIv1.0_1297480.1.CDS"/>
    <property type="gene ID" value="TraesPARA_EIv1.0_1297480"/>
</dbReference>
<sequence length="291" mass="31218">MGGGSMGIRAAARAAFIGGYRSASNARRSALPSSSAAAADTRPVSTATTFDDWYIPDREVFGPVPSHEEAMAATLDLRDAFEIAKIDSHGGRLDISKTHISHDGLDDPTKVAQETFQDHLHSEASKHEEKHDSLSVASGSSARVIEAFTMLHESPEAQDVVASLASDKNVWEAVMKNKKLVEFYKTNLSESSSVTDEAEQSDAESSQSSNGVVSPADAFSDYIQMMKAFVSEMVTNLSSIMQDLVATSDEGQSKGRLKTLIINSKKDFTNGPSSFVLLAIASILVVLLKRA</sequence>
<protein>
    <submittedName>
        <fullName evidence="3">Uncharacterized protein</fullName>
    </submittedName>
</protein>
<reference evidence="3" key="1">
    <citation type="submission" date="2018-08" db="EMBL/GenBank/DDBJ databases">
        <authorList>
            <person name="Rossello M."/>
        </authorList>
    </citation>
    <scope>NUCLEOTIDE SEQUENCE [LARGE SCALE GENOMIC DNA]</scope>
    <source>
        <strain evidence="3">cv. Chinese Spring</strain>
    </source>
</reference>
<reference evidence="3" key="2">
    <citation type="submission" date="2018-10" db="UniProtKB">
        <authorList>
            <consortium name="EnsemblPlants"/>
        </authorList>
    </citation>
    <scope>IDENTIFICATION</scope>
</reference>
<dbReference type="OMA" id="NRSRQGC"/>
<keyword evidence="4" id="KW-1185">Reference proteome</keyword>
<keyword evidence="2" id="KW-1133">Transmembrane helix</keyword>
<dbReference type="GeneID" id="123084977"/>
<dbReference type="Gramene" id="TraesNOR4A03G02045840.1">
    <property type="protein sequence ID" value="TraesNOR4A03G02045840.1"/>
    <property type="gene ID" value="TraesNOR4A03G02045840"/>
</dbReference>
<dbReference type="PANTHER" id="PTHR33625:SF1">
    <property type="entry name" value="EXPRESSED PROTEIN"/>
    <property type="match status" value="1"/>
</dbReference>
<evidence type="ECO:0000256" key="2">
    <source>
        <dbReference type="SAM" id="Phobius"/>
    </source>
</evidence>
<keyword evidence="2" id="KW-0472">Membrane</keyword>
<name>A0A3B6HRH0_WHEAT</name>
<proteinExistence type="predicted"/>
<dbReference type="Proteomes" id="UP000019116">
    <property type="component" value="Chromosome 4A"/>
</dbReference>
<keyword evidence="2" id="KW-0812">Transmembrane</keyword>
<feature type="transmembrane region" description="Helical" evidence="2">
    <location>
        <begin position="271"/>
        <end position="288"/>
    </location>
</feature>
<accession>A0A3B6HRH0</accession>
<dbReference type="OrthoDB" id="659599at2759"/>
<dbReference type="Gramene" id="TraesCS4A02G045100.1">
    <property type="protein sequence ID" value="TraesCS4A02G045100.1"/>
    <property type="gene ID" value="TraesCS4A02G045100"/>
</dbReference>
<evidence type="ECO:0000313" key="4">
    <source>
        <dbReference type="Proteomes" id="UP000019116"/>
    </source>
</evidence>
<dbReference type="Gramene" id="TraesSTA4A03G02015100.1">
    <property type="protein sequence ID" value="TraesSTA4A03G02015100.1"/>
    <property type="gene ID" value="TraesSTA4A03G02015100"/>
</dbReference>
<dbReference type="PaxDb" id="4565-Traes_4AS_A404AF028.1"/>
<dbReference type="AlphaFoldDB" id="A0A3B6HRH0"/>
<evidence type="ECO:0000256" key="1">
    <source>
        <dbReference type="SAM" id="MobiDB-lite"/>
    </source>
</evidence>
<dbReference type="PANTHER" id="PTHR33625">
    <property type="entry name" value="OS08G0179900 PROTEIN"/>
    <property type="match status" value="1"/>
</dbReference>
<gene>
    <name evidence="3" type="primary">LOC123084977</name>
</gene>
<dbReference type="STRING" id="4565.A0A3B6HRH0"/>
<dbReference type="RefSeq" id="XP_044362459.1">
    <property type="nucleotide sequence ID" value="XM_044506524.1"/>
</dbReference>
<dbReference type="KEGG" id="taes:123084977"/>
<feature type="region of interest" description="Disordered" evidence="1">
    <location>
        <begin position="191"/>
        <end position="213"/>
    </location>
</feature>
<dbReference type="EnsemblPlants" id="TraesCS4A02G045100.1">
    <property type="protein sequence ID" value="TraesCS4A02G045100.1"/>
    <property type="gene ID" value="TraesCS4A02G045100"/>
</dbReference>
<dbReference type="SMR" id="A0A3B6HRH0"/>
<dbReference type="Gramene" id="TraesARI4A03G02054660.1">
    <property type="protein sequence ID" value="TraesARI4A03G02054660.1"/>
    <property type="gene ID" value="TraesARI4A03G02054660"/>
</dbReference>
<organism evidence="3">
    <name type="scientific">Triticum aestivum</name>
    <name type="common">Wheat</name>
    <dbReference type="NCBI Taxonomy" id="4565"/>
    <lineage>
        <taxon>Eukaryota</taxon>
        <taxon>Viridiplantae</taxon>
        <taxon>Streptophyta</taxon>
        <taxon>Embryophyta</taxon>
        <taxon>Tracheophyta</taxon>
        <taxon>Spermatophyta</taxon>
        <taxon>Magnoliopsida</taxon>
        <taxon>Liliopsida</taxon>
        <taxon>Poales</taxon>
        <taxon>Poaceae</taxon>
        <taxon>BOP clade</taxon>
        <taxon>Pooideae</taxon>
        <taxon>Triticodae</taxon>
        <taxon>Triticeae</taxon>
        <taxon>Triticinae</taxon>
        <taxon>Triticum</taxon>
    </lineage>
</organism>
<dbReference type="Gramene" id="TraesWEE_scaffold_070433_01G000300.1">
    <property type="protein sequence ID" value="TraesWEE_scaffold_070433_01G000300.1"/>
    <property type="gene ID" value="TraesWEE_scaffold_070433_01G000300"/>
</dbReference>